<evidence type="ECO:0000313" key="5">
    <source>
        <dbReference type="Proteomes" id="UP001208570"/>
    </source>
</evidence>
<evidence type="ECO:0000313" key="4">
    <source>
        <dbReference type="EMBL" id="KAK2152731.1"/>
    </source>
</evidence>
<reference evidence="4" key="1">
    <citation type="journal article" date="2023" name="Mol. Biol. Evol.">
        <title>Third-Generation Sequencing Reveals the Adaptive Role of the Epigenome in Three Deep-Sea Polychaetes.</title>
        <authorList>
            <person name="Perez M."/>
            <person name="Aroh O."/>
            <person name="Sun Y."/>
            <person name="Lan Y."/>
            <person name="Juniper S.K."/>
            <person name="Young C.R."/>
            <person name="Angers B."/>
            <person name="Qian P.Y."/>
        </authorList>
    </citation>
    <scope>NUCLEOTIDE SEQUENCE</scope>
    <source>
        <strain evidence="4">P08H-3</strain>
    </source>
</reference>
<gene>
    <name evidence="4" type="ORF">LSH36_320g02097</name>
</gene>
<dbReference type="EMBL" id="JAODUP010000320">
    <property type="protein sequence ID" value="KAK2152731.1"/>
    <property type="molecule type" value="Genomic_DNA"/>
</dbReference>
<accession>A0AAD9JGT6</accession>
<evidence type="ECO:0008006" key="6">
    <source>
        <dbReference type="Google" id="ProtNLM"/>
    </source>
</evidence>
<keyword evidence="2" id="KW-0472">Membrane</keyword>
<organism evidence="4 5">
    <name type="scientific">Paralvinella palmiformis</name>
    <dbReference type="NCBI Taxonomy" id="53620"/>
    <lineage>
        <taxon>Eukaryota</taxon>
        <taxon>Metazoa</taxon>
        <taxon>Spiralia</taxon>
        <taxon>Lophotrochozoa</taxon>
        <taxon>Annelida</taxon>
        <taxon>Polychaeta</taxon>
        <taxon>Sedentaria</taxon>
        <taxon>Canalipalpata</taxon>
        <taxon>Terebellida</taxon>
        <taxon>Terebelliformia</taxon>
        <taxon>Alvinellidae</taxon>
        <taxon>Paralvinella</taxon>
    </lineage>
</organism>
<feature type="chain" id="PRO_5042165874" description="EGF-like domain-containing protein" evidence="3">
    <location>
        <begin position="20"/>
        <end position="342"/>
    </location>
</feature>
<sequence length="342" mass="38490">MRSSLIIFLVCSYLGTGGGMLADEQICRGDTDCGWNSYCDHGQCWCERGFQRQTGSKHCLDATCNLEDCVQCLDQKFCKRCVAYLLTGTGQCISECNTRYTLLIQGDETGRVCQANSQTFSMVYVSIIVAACAAVLFIILIVMAVHYKMRTHKEHDLRLKLLAELLKKEKQNRIITDAKLVGEIDDYSNDSTVVEGRLQRLHYYHQVLALAPHIDTFAAMLRDAKLKNLVHQLCRVVTVIGDHAAPMPTDGNLLLDWARQMLTDYKRFQRPNWNLPDVSPMVLSAISRSLPSGHFSQRSGHFSQHSTSTPQRSSNQWMEADRELGEIAAVHLDSDVSEPIEV</sequence>
<dbReference type="Proteomes" id="UP001208570">
    <property type="component" value="Unassembled WGS sequence"/>
</dbReference>
<evidence type="ECO:0000256" key="1">
    <source>
        <dbReference type="SAM" id="MobiDB-lite"/>
    </source>
</evidence>
<evidence type="ECO:0000256" key="2">
    <source>
        <dbReference type="SAM" id="Phobius"/>
    </source>
</evidence>
<keyword evidence="5" id="KW-1185">Reference proteome</keyword>
<keyword evidence="3" id="KW-0732">Signal</keyword>
<keyword evidence="2" id="KW-1133">Transmembrane helix</keyword>
<dbReference type="AlphaFoldDB" id="A0AAD9JGT6"/>
<name>A0AAD9JGT6_9ANNE</name>
<dbReference type="SUPFAM" id="SSF57184">
    <property type="entry name" value="Growth factor receptor domain"/>
    <property type="match status" value="1"/>
</dbReference>
<protein>
    <recommendedName>
        <fullName evidence="6">EGF-like domain-containing protein</fullName>
    </recommendedName>
</protein>
<comment type="caution">
    <text evidence="4">The sequence shown here is derived from an EMBL/GenBank/DDBJ whole genome shotgun (WGS) entry which is preliminary data.</text>
</comment>
<keyword evidence="2" id="KW-0812">Transmembrane</keyword>
<proteinExistence type="predicted"/>
<feature type="transmembrane region" description="Helical" evidence="2">
    <location>
        <begin position="122"/>
        <end position="145"/>
    </location>
</feature>
<feature type="signal peptide" evidence="3">
    <location>
        <begin position="1"/>
        <end position="19"/>
    </location>
</feature>
<feature type="region of interest" description="Disordered" evidence="1">
    <location>
        <begin position="294"/>
        <end position="317"/>
    </location>
</feature>
<evidence type="ECO:0000256" key="3">
    <source>
        <dbReference type="SAM" id="SignalP"/>
    </source>
</evidence>
<dbReference type="InterPro" id="IPR009030">
    <property type="entry name" value="Growth_fac_rcpt_cys_sf"/>
</dbReference>